<dbReference type="EMBL" id="DF977465">
    <property type="protein sequence ID" value="GAW26067.1"/>
    <property type="molecule type" value="Genomic_DNA"/>
</dbReference>
<reference evidence="1" key="1">
    <citation type="submission" date="2016-03" db="EMBL/GenBank/DDBJ databases">
        <title>Draft genome sequence of Rosellinia necatrix.</title>
        <authorList>
            <person name="Kanematsu S."/>
        </authorList>
    </citation>
    <scope>NUCLEOTIDE SEQUENCE [LARGE SCALE GENOMIC DNA]</scope>
    <source>
        <strain evidence="1">W97</strain>
    </source>
</reference>
<dbReference type="Proteomes" id="UP000054516">
    <property type="component" value="Unassembled WGS sequence"/>
</dbReference>
<evidence type="ECO:0000313" key="1">
    <source>
        <dbReference type="EMBL" id="GAW26067.1"/>
    </source>
</evidence>
<dbReference type="AlphaFoldDB" id="A0A1S8A7M9"/>
<organism evidence="1">
    <name type="scientific">Rosellinia necatrix</name>
    <name type="common">White root-rot fungus</name>
    <dbReference type="NCBI Taxonomy" id="77044"/>
    <lineage>
        <taxon>Eukaryota</taxon>
        <taxon>Fungi</taxon>
        <taxon>Dikarya</taxon>
        <taxon>Ascomycota</taxon>
        <taxon>Pezizomycotina</taxon>
        <taxon>Sordariomycetes</taxon>
        <taxon>Xylariomycetidae</taxon>
        <taxon>Xylariales</taxon>
        <taxon>Xylariaceae</taxon>
        <taxon>Rosellinia</taxon>
    </lineage>
</organism>
<name>A0A1S8A7M9_ROSNE</name>
<sequence>MGCHLREAWYGWIPAVLYIIHQRLINGLNQEEFESISNTPDWLSRIVVVGTSSH</sequence>
<keyword evidence="2" id="KW-1185">Reference proteome</keyword>
<proteinExistence type="predicted"/>
<accession>A0A1S8A7M9</accession>
<protein>
    <submittedName>
        <fullName evidence="1">Uncharacterized protein</fullName>
    </submittedName>
</protein>
<evidence type="ECO:0000313" key="2">
    <source>
        <dbReference type="Proteomes" id="UP000054516"/>
    </source>
</evidence>
<gene>
    <name evidence="1" type="ORF">SAMD00023353_2001180</name>
</gene>